<keyword evidence="1" id="KW-0805">Transcription regulation</keyword>
<dbReference type="Pfam" id="PF00505">
    <property type="entry name" value="HMG_box"/>
    <property type="match status" value="1"/>
</dbReference>
<dbReference type="GO" id="GO:0005634">
    <property type="term" value="C:nucleus"/>
    <property type="evidence" value="ECO:0007669"/>
    <property type="project" value="UniProtKB-UniRule"/>
</dbReference>
<dbReference type="InterPro" id="IPR009071">
    <property type="entry name" value="HMG_box_dom"/>
</dbReference>
<keyword evidence="4" id="KW-0539">Nucleus</keyword>
<dbReference type="GO" id="GO:0000978">
    <property type="term" value="F:RNA polymerase II cis-regulatory region sequence-specific DNA binding"/>
    <property type="evidence" value="ECO:0007669"/>
    <property type="project" value="TreeGrafter"/>
</dbReference>
<dbReference type="CDD" id="cd01389">
    <property type="entry name" value="HMG-box_ROX1-like"/>
    <property type="match status" value="1"/>
</dbReference>
<dbReference type="Gene3D" id="1.10.30.10">
    <property type="entry name" value="High mobility group box domain"/>
    <property type="match status" value="1"/>
</dbReference>
<dbReference type="AlphaFoldDB" id="A0AAD9W111"/>
<accession>A0AAD9W111</accession>
<evidence type="ECO:0000313" key="7">
    <source>
        <dbReference type="Proteomes" id="UP001265746"/>
    </source>
</evidence>
<dbReference type="SUPFAM" id="SSF47095">
    <property type="entry name" value="HMG-box"/>
    <property type="match status" value="1"/>
</dbReference>
<keyword evidence="7" id="KW-1185">Reference proteome</keyword>
<comment type="caution">
    <text evidence="6">The sequence shown here is derived from an EMBL/GenBank/DDBJ whole genome shotgun (WGS) entry which is preliminary data.</text>
</comment>
<evidence type="ECO:0000256" key="4">
    <source>
        <dbReference type="PROSITE-ProRule" id="PRU00267"/>
    </source>
</evidence>
<dbReference type="Proteomes" id="UP001265746">
    <property type="component" value="Unassembled WGS sequence"/>
</dbReference>
<organism evidence="6 7">
    <name type="scientific">Phomopsis amygdali</name>
    <name type="common">Fusicoccum amygdali</name>
    <dbReference type="NCBI Taxonomy" id="1214568"/>
    <lineage>
        <taxon>Eukaryota</taxon>
        <taxon>Fungi</taxon>
        <taxon>Dikarya</taxon>
        <taxon>Ascomycota</taxon>
        <taxon>Pezizomycotina</taxon>
        <taxon>Sordariomycetes</taxon>
        <taxon>Sordariomycetidae</taxon>
        <taxon>Diaporthales</taxon>
        <taxon>Diaporthaceae</taxon>
        <taxon>Diaporthe</taxon>
    </lineage>
</organism>
<dbReference type="SMART" id="SM00398">
    <property type="entry name" value="HMG"/>
    <property type="match status" value="1"/>
</dbReference>
<dbReference type="GO" id="GO:0030154">
    <property type="term" value="P:cell differentiation"/>
    <property type="evidence" value="ECO:0007669"/>
    <property type="project" value="TreeGrafter"/>
</dbReference>
<dbReference type="InterPro" id="IPR036910">
    <property type="entry name" value="HMG_box_dom_sf"/>
</dbReference>
<sequence>MATLHQHLLDSNAVLRKASQTVDFHTSPTLAYLLACVSNTGMIPNCTGNAYDLLNIIEGMGVQLHAHNPAKVCAVDAVIWNMMDANEKNFVITVFEEILQQQCIVIRDNSSATRLFVGPVETLRIVNPILNNTKLPRPPNPFIIYRSERHQSVKEAHPEAKNNDISKILGRQWQQEPEEVRDAYKKKSEDIKQEFMRVYPDYKYKPRKSSEVKRRNRRATSDTQ</sequence>
<dbReference type="PANTHER" id="PTHR10270:SF161">
    <property type="entry name" value="SEX-DETERMINING REGION Y PROTEIN"/>
    <property type="match status" value="1"/>
</dbReference>
<evidence type="ECO:0000259" key="5">
    <source>
        <dbReference type="PROSITE" id="PS50118"/>
    </source>
</evidence>
<reference evidence="6" key="1">
    <citation type="submission" date="2023-06" db="EMBL/GenBank/DDBJ databases">
        <authorList>
            <person name="Noh H."/>
        </authorList>
    </citation>
    <scope>NUCLEOTIDE SEQUENCE</scope>
    <source>
        <strain evidence="6">DUCC20226</strain>
    </source>
</reference>
<feature type="DNA-binding region" description="HMG box" evidence="4">
    <location>
        <begin position="135"/>
        <end position="203"/>
    </location>
</feature>
<proteinExistence type="predicted"/>
<dbReference type="InterPro" id="IPR050140">
    <property type="entry name" value="SRY-related_HMG-box_TF-like"/>
</dbReference>
<name>A0AAD9W111_PHOAM</name>
<evidence type="ECO:0000256" key="1">
    <source>
        <dbReference type="ARBA" id="ARBA00023015"/>
    </source>
</evidence>
<evidence type="ECO:0000256" key="3">
    <source>
        <dbReference type="ARBA" id="ARBA00023163"/>
    </source>
</evidence>
<evidence type="ECO:0000256" key="2">
    <source>
        <dbReference type="ARBA" id="ARBA00023125"/>
    </source>
</evidence>
<dbReference type="GO" id="GO:0001228">
    <property type="term" value="F:DNA-binding transcription activator activity, RNA polymerase II-specific"/>
    <property type="evidence" value="ECO:0007669"/>
    <property type="project" value="TreeGrafter"/>
</dbReference>
<dbReference type="PANTHER" id="PTHR10270">
    <property type="entry name" value="SOX TRANSCRIPTION FACTOR"/>
    <property type="match status" value="1"/>
</dbReference>
<feature type="domain" description="HMG box" evidence="5">
    <location>
        <begin position="135"/>
        <end position="203"/>
    </location>
</feature>
<protein>
    <recommendedName>
        <fullName evidence="5">HMG box domain-containing protein</fullName>
    </recommendedName>
</protein>
<gene>
    <name evidence="6" type="ORF">N8I77_010459</name>
</gene>
<keyword evidence="2 4" id="KW-0238">DNA-binding</keyword>
<dbReference type="FunFam" id="1.10.30.10:FF:000041">
    <property type="entry name" value="HMG box family protein"/>
    <property type="match status" value="1"/>
</dbReference>
<dbReference type="EMBL" id="JAUJFL010000006">
    <property type="protein sequence ID" value="KAK2600970.1"/>
    <property type="molecule type" value="Genomic_DNA"/>
</dbReference>
<evidence type="ECO:0000313" key="6">
    <source>
        <dbReference type="EMBL" id="KAK2600970.1"/>
    </source>
</evidence>
<keyword evidence="3" id="KW-0804">Transcription</keyword>
<dbReference type="PROSITE" id="PS50118">
    <property type="entry name" value="HMG_BOX_2"/>
    <property type="match status" value="1"/>
</dbReference>